<accession>A0A3Q2TEI2</accession>
<proteinExistence type="inferred from homology"/>
<feature type="active site" evidence="40">
    <location>
        <position position="260"/>
    </location>
</feature>
<dbReference type="SUPFAM" id="SSF54001">
    <property type="entry name" value="Cysteine proteinases"/>
    <property type="match status" value="1"/>
</dbReference>
<keyword evidence="11" id="KW-0964">Secreted</keyword>
<comment type="subcellular location">
    <subcellularLocation>
        <location evidence="4">Cell membrane</location>
    </subcellularLocation>
    <subcellularLocation>
        <location evidence="5">Chromosome</location>
    </subcellularLocation>
    <subcellularLocation>
        <location evidence="7">Cytoplasm</location>
        <location evidence="7">Cytosol</location>
    </subcellularLocation>
    <subcellularLocation>
        <location evidence="3">Mitochondrion</location>
    </subcellularLocation>
    <subcellularLocation>
        <location evidence="2">Nucleus</location>
    </subcellularLocation>
    <subcellularLocation>
        <location evidence="6">Secreted</location>
        <location evidence="6">Extracellular space</location>
        <location evidence="6">Extracellular matrix</location>
    </subcellularLocation>
</comment>
<dbReference type="PANTHER" id="PTHR11590">
    <property type="entry name" value="PROTEIN-GLUTAMINE GAMMA-GLUTAMYLTRANSFERASE"/>
    <property type="match status" value="1"/>
</dbReference>
<dbReference type="Gene3D" id="2.60.40.10">
    <property type="entry name" value="Immunoglobulins"/>
    <property type="match status" value="2"/>
</dbReference>
<evidence type="ECO:0000256" key="5">
    <source>
        <dbReference type="ARBA" id="ARBA00004286"/>
    </source>
</evidence>
<dbReference type="Pfam" id="PF01841">
    <property type="entry name" value="Transglut_core"/>
    <property type="match status" value="1"/>
</dbReference>
<dbReference type="InterPro" id="IPR023608">
    <property type="entry name" value="Transglutaminase_animal"/>
</dbReference>
<evidence type="ECO:0000256" key="21">
    <source>
        <dbReference type="ARBA" id="ARBA00023242"/>
    </source>
</evidence>
<dbReference type="GeneTree" id="ENSGT01050000244866"/>
<dbReference type="EC" id="3.5.1.44" evidence="26"/>
<keyword evidence="20" id="KW-0472">Membrane</keyword>
<evidence type="ECO:0000256" key="16">
    <source>
        <dbReference type="ARBA" id="ARBA00022741"/>
    </source>
</evidence>
<keyword evidence="18" id="KW-0496">Mitochondrion</keyword>
<dbReference type="Gene3D" id="3.90.260.10">
    <property type="entry name" value="Transglutaminase-like"/>
    <property type="match status" value="1"/>
</dbReference>
<dbReference type="AlphaFoldDB" id="A0A3Q2TEI2"/>
<dbReference type="Ensembl" id="ENSFHET00000021841.1">
    <property type="protein sequence ID" value="ENSFHEP00000014115.1"/>
    <property type="gene ID" value="ENSFHEG00000016915.1"/>
</dbReference>
<evidence type="ECO:0000256" key="22">
    <source>
        <dbReference type="ARBA" id="ARBA00023315"/>
    </source>
</evidence>
<dbReference type="PANTHER" id="PTHR11590:SF6">
    <property type="entry name" value="PROTEIN-GLUTAMINE GAMMA-GLUTAMYLTRANSFERASE 2"/>
    <property type="match status" value="1"/>
</dbReference>
<feature type="active site" evidence="40">
    <location>
        <position position="315"/>
    </location>
</feature>
<dbReference type="InterPro" id="IPR050779">
    <property type="entry name" value="Transglutaminase"/>
</dbReference>
<evidence type="ECO:0000256" key="4">
    <source>
        <dbReference type="ARBA" id="ARBA00004236"/>
    </source>
</evidence>
<sequence>MGQGKKIMRKRMDLLCQRNNADHNTDEITTRQLIVRRGQPFLITVEMSFAFQPSDVLKFTVETGEAPFFLVLNVSQGSLSDLQRGIVTLSVTPAVDAPVGRYALSVETESGRAAKESLVVLFNPWCRDDMVFLPDEKERREYVMNEQGIVYKGTAHYIISDVWEFGQFEEEMVDICLRLLDVNPKYQKDPDDDVAARCNPIYVSRVISAMINSNDDRGVLTGRWDDNYQGGTCPTRWNSSVTILQQWYNNSCMAVKFGQCWVFAAVMCTVMRFFGIPCRVVTNFDSAHDENNSLTIDEYFDEYGLKDTRHRLNFHVWVEGWMKRPDLNRGSKYDGWQVLDPTPQERSEGVFCCGPAPVAAIHEGATDLKYDIPFVFSEVNADKVKWRTKMKHLSDTSSVGQNISTKAVGSFTRNDITNTYKYKEVVNIPIQIPYSVYIKYSANLDSVKVTAQASDGDGEIYEAETNLALEDPPITIKVLGEARVNCPMTIEVEFENPLNETLRSCSLTVIGCGLFRSGYIDR</sequence>
<evidence type="ECO:0000313" key="42">
    <source>
        <dbReference type="Ensembl" id="ENSFHEP00000014115.1"/>
    </source>
</evidence>
<dbReference type="PIRSF" id="PIRSF000459">
    <property type="entry name" value="TGM_EBP42"/>
    <property type="match status" value="1"/>
</dbReference>
<dbReference type="Proteomes" id="UP000265000">
    <property type="component" value="Unplaced"/>
</dbReference>
<dbReference type="InterPro" id="IPR036985">
    <property type="entry name" value="Transglutaminase-like_sf"/>
</dbReference>
<keyword evidence="17" id="KW-0106">Calcium</keyword>
<keyword evidence="14" id="KW-0808">Transferase</keyword>
<comment type="catalytic activity">
    <reaction evidence="24">
        <text>L-glutaminyl-[protein] + serotonin = 5-serotonyl-L-glutamyl-[protein] + NH4(+)</text>
        <dbReference type="Rhea" id="RHEA:66552"/>
        <dbReference type="Rhea" id="RHEA-COMP:10207"/>
        <dbReference type="Rhea" id="RHEA-COMP:17052"/>
        <dbReference type="ChEBI" id="CHEBI:28938"/>
        <dbReference type="ChEBI" id="CHEBI:30011"/>
        <dbReference type="ChEBI" id="CHEBI:167174"/>
        <dbReference type="ChEBI" id="CHEBI:350546"/>
    </reaction>
    <physiologicalReaction direction="left-to-right" evidence="24">
        <dbReference type="Rhea" id="RHEA:66553"/>
    </physiologicalReaction>
</comment>
<comment type="similarity">
    <text evidence="8">Belongs to the transglutaminase superfamily. Transglutaminase family.</text>
</comment>
<comment type="catalytic activity">
    <reaction evidence="36">
        <text>L-glutaminyl-[protein] + H2O = L-glutamyl-[protein] + NH4(+)</text>
        <dbReference type="Rhea" id="RHEA:16441"/>
        <dbReference type="Rhea" id="RHEA-COMP:10207"/>
        <dbReference type="Rhea" id="RHEA-COMP:10208"/>
        <dbReference type="ChEBI" id="CHEBI:15377"/>
        <dbReference type="ChEBI" id="CHEBI:28938"/>
        <dbReference type="ChEBI" id="CHEBI:29973"/>
        <dbReference type="ChEBI" id="CHEBI:30011"/>
        <dbReference type="EC" id="3.5.1.44"/>
    </reaction>
    <physiologicalReaction direction="left-to-right" evidence="36">
        <dbReference type="Rhea" id="RHEA:16442"/>
    </physiologicalReaction>
</comment>
<keyword evidence="43" id="KW-1185">Reference proteome</keyword>
<keyword evidence="9" id="KW-0158">Chromosome</keyword>
<evidence type="ECO:0000256" key="10">
    <source>
        <dbReference type="ARBA" id="ARBA00022475"/>
    </source>
</evidence>
<evidence type="ECO:0000256" key="25">
    <source>
        <dbReference type="ARBA" id="ARBA00036876"/>
    </source>
</evidence>
<evidence type="ECO:0000256" key="26">
    <source>
        <dbReference type="ARBA" id="ARBA00039019"/>
    </source>
</evidence>
<dbReference type="InterPro" id="IPR002931">
    <property type="entry name" value="Transglutaminase-like"/>
</dbReference>
<evidence type="ECO:0000256" key="40">
    <source>
        <dbReference type="PIRSR" id="PIRSR000459-1"/>
    </source>
</evidence>
<evidence type="ECO:0000256" key="19">
    <source>
        <dbReference type="ARBA" id="ARBA00023134"/>
    </source>
</evidence>
<feature type="active site" evidence="40">
    <location>
        <position position="340"/>
    </location>
</feature>
<dbReference type="InterPro" id="IPR036238">
    <property type="entry name" value="Transglutaminase_C_sf"/>
</dbReference>
<evidence type="ECO:0000256" key="23">
    <source>
        <dbReference type="ARBA" id="ARBA00024222"/>
    </source>
</evidence>
<evidence type="ECO:0000256" key="36">
    <source>
        <dbReference type="ARBA" id="ARBA00047868"/>
    </source>
</evidence>
<dbReference type="SUPFAM" id="SSF81296">
    <property type="entry name" value="E set domains"/>
    <property type="match status" value="1"/>
</dbReference>
<dbReference type="SMART" id="SM00460">
    <property type="entry name" value="TGc"/>
    <property type="match status" value="1"/>
</dbReference>
<evidence type="ECO:0000256" key="31">
    <source>
        <dbReference type="ARBA" id="ARBA00042105"/>
    </source>
</evidence>
<evidence type="ECO:0000256" key="27">
    <source>
        <dbReference type="ARBA" id="ARBA00040561"/>
    </source>
</evidence>
<keyword evidence="16" id="KW-0547">Nucleotide-binding</keyword>
<evidence type="ECO:0000256" key="35">
    <source>
        <dbReference type="ARBA" id="ARBA00043138"/>
    </source>
</evidence>
<evidence type="ECO:0000313" key="43">
    <source>
        <dbReference type="Proteomes" id="UP000265000"/>
    </source>
</evidence>
<evidence type="ECO:0000256" key="24">
    <source>
        <dbReference type="ARBA" id="ARBA00036377"/>
    </source>
</evidence>
<evidence type="ECO:0000256" key="39">
    <source>
        <dbReference type="ARBA" id="ARBA00048365"/>
    </source>
</evidence>
<keyword evidence="22" id="KW-0012">Acyltransferase</keyword>
<evidence type="ECO:0000256" key="30">
    <source>
        <dbReference type="ARBA" id="ARBA00042099"/>
    </source>
</evidence>
<dbReference type="EC" id="2.3.2.13" evidence="23"/>
<keyword evidence="13" id="KW-0378">Hydrolase</keyword>
<evidence type="ECO:0000256" key="20">
    <source>
        <dbReference type="ARBA" id="ARBA00023136"/>
    </source>
</evidence>
<dbReference type="InterPro" id="IPR014756">
    <property type="entry name" value="Ig_E-set"/>
</dbReference>
<dbReference type="GO" id="GO:0003810">
    <property type="term" value="F:protein-glutamine gamma-glutamyltransferase activity"/>
    <property type="evidence" value="ECO:0007669"/>
    <property type="project" value="UniProtKB-EC"/>
</dbReference>
<evidence type="ECO:0000256" key="29">
    <source>
        <dbReference type="ARBA" id="ARBA00041677"/>
    </source>
</evidence>
<evidence type="ECO:0000259" key="41">
    <source>
        <dbReference type="SMART" id="SM00460"/>
    </source>
</evidence>
<evidence type="ECO:0000256" key="18">
    <source>
        <dbReference type="ARBA" id="ARBA00023128"/>
    </source>
</evidence>
<evidence type="ECO:0000256" key="7">
    <source>
        <dbReference type="ARBA" id="ARBA00004514"/>
    </source>
</evidence>
<evidence type="ECO:0000256" key="15">
    <source>
        <dbReference type="ARBA" id="ARBA00022723"/>
    </source>
</evidence>
<evidence type="ECO:0000256" key="2">
    <source>
        <dbReference type="ARBA" id="ARBA00004123"/>
    </source>
</evidence>
<dbReference type="Pfam" id="PF00868">
    <property type="entry name" value="Transglut_N"/>
    <property type="match status" value="1"/>
</dbReference>
<evidence type="ECO:0000256" key="3">
    <source>
        <dbReference type="ARBA" id="ARBA00004173"/>
    </source>
</evidence>
<dbReference type="InterPro" id="IPR001102">
    <property type="entry name" value="Transglutaminase_N"/>
</dbReference>
<evidence type="ECO:0000256" key="32">
    <source>
        <dbReference type="ARBA" id="ARBA00042239"/>
    </source>
</evidence>
<evidence type="ECO:0000256" key="14">
    <source>
        <dbReference type="ARBA" id="ARBA00022679"/>
    </source>
</evidence>
<keyword evidence="12" id="KW-0272">Extracellular matrix</keyword>
<evidence type="ECO:0000256" key="13">
    <source>
        <dbReference type="ARBA" id="ARBA00022670"/>
    </source>
</evidence>
<keyword evidence="10" id="KW-1003">Cell membrane</keyword>
<evidence type="ECO:0000256" key="11">
    <source>
        <dbReference type="ARBA" id="ARBA00022525"/>
    </source>
</evidence>
<comment type="catalytic activity">
    <reaction evidence="37">
        <text>L-glutaminyl-[protein] + histamine = 5-histaminyl-L-glutamyl-[protein] + NH4(+)</text>
        <dbReference type="Rhea" id="RHEA:66564"/>
        <dbReference type="Rhea" id="RHEA-COMP:10207"/>
        <dbReference type="Rhea" id="RHEA-COMP:17056"/>
        <dbReference type="ChEBI" id="CHEBI:28938"/>
        <dbReference type="ChEBI" id="CHEBI:30011"/>
        <dbReference type="ChEBI" id="CHEBI:58432"/>
        <dbReference type="ChEBI" id="CHEBI:167179"/>
    </reaction>
    <physiologicalReaction direction="left-to-right" evidence="37">
        <dbReference type="Rhea" id="RHEA:66565"/>
    </physiologicalReaction>
</comment>
<evidence type="ECO:0000256" key="28">
    <source>
        <dbReference type="ARBA" id="ARBA00041650"/>
    </source>
</evidence>
<dbReference type="GO" id="GO:0046872">
    <property type="term" value="F:metal ion binding"/>
    <property type="evidence" value="ECO:0007669"/>
    <property type="project" value="UniProtKB-KW"/>
</dbReference>
<reference evidence="42" key="1">
    <citation type="submission" date="2025-08" db="UniProtKB">
        <authorList>
            <consortium name="Ensembl"/>
        </authorList>
    </citation>
    <scope>IDENTIFICATION</scope>
</reference>
<evidence type="ECO:0000256" key="6">
    <source>
        <dbReference type="ARBA" id="ARBA00004498"/>
    </source>
</evidence>
<evidence type="ECO:0000256" key="1">
    <source>
        <dbReference type="ARBA" id="ARBA00001913"/>
    </source>
</evidence>
<evidence type="ECO:0000256" key="8">
    <source>
        <dbReference type="ARBA" id="ARBA00005968"/>
    </source>
</evidence>
<organism evidence="42 43">
    <name type="scientific">Fundulus heteroclitus</name>
    <name type="common">Killifish</name>
    <name type="synonym">Mummichog</name>
    <dbReference type="NCBI Taxonomy" id="8078"/>
    <lineage>
        <taxon>Eukaryota</taxon>
        <taxon>Metazoa</taxon>
        <taxon>Chordata</taxon>
        <taxon>Craniata</taxon>
        <taxon>Vertebrata</taxon>
        <taxon>Euteleostomi</taxon>
        <taxon>Actinopterygii</taxon>
        <taxon>Neopterygii</taxon>
        <taxon>Teleostei</taxon>
        <taxon>Neoteleostei</taxon>
        <taxon>Acanthomorphata</taxon>
        <taxon>Ovalentaria</taxon>
        <taxon>Atherinomorphae</taxon>
        <taxon>Cyprinodontiformes</taxon>
        <taxon>Fundulidae</taxon>
        <taxon>Fundulus</taxon>
    </lineage>
</organism>
<comment type="cofactor">
    <cofactor evidence="1">
        <name>Ca(2+)</name>
        <dbReference type="ChEBI" id="CHEBI:29108"/>
    </cofactor>
</comment>
<keyword evidence="19" id="KW-0342">GTP-binding</keyword>
<name>A0A3Q2TEI2_FUNHE</name>
<evidence type="ECO:0000256" key="38">
    <source>
        <dbReference type="ARBA" id="ARBA00048230"/>
    </source>
</evidence>
<reference evidence="42" key="2">
    <citation type="submission" date="2025-09" db="UniProtKB">
        <authorList>
            <consortium name="Ensembl"/>
        </authorList>
    </citation>
    <scope>IDENTIFICATION</scope>
</reference>
<dbReference type="InterPro" id="IPR038765">
    <property type="entry name" value="Papain-like_cys_pep_sf"/>
</dbReference>
<evidence type="ECO:0000256" key="9">
    <source>
        <dbReference type="ARBA" id="ARBA00022454"/>
    </source>
</evidence>
<evidence type="ECO:0000256" key="12">
    <source>
        <dbReference type="ARBA" id="ARBA00022530"/>
    </source>
</evidence>
<keyword evidence="13" id="KW-0645">Protease</keyword>
<evidence type="ECO:0000256" key="33">
    <source>
        <dbReference type="ARBA" id="ARBA00042912"/>
    </source>
</evidence>
<protein>
    <recommendedName>
        <fullName evidence="27">Protein-glutamine gamma-glutamyltransferase 2</fullName>
        <ecNumber evidence="23">2.3.2.13</ecNumber>
        <ecNumber evidence="26">3.5.1.44</ecNumber>
    </recommendedName>
    <alternativeName>
        <fullName evidence="30">Isopeptidase TGM2</fullName>
    </alternativeName>
    <alternativeName>
        <fullName evidence="32">Protein-glutamine deamidase TGM2</fullName>
    </alternativeName>
    <alternativeName>
        <fullName evidence="31">Protein-glutamine dopaminyltransferase TGM2</fullName>
    </alternativeName>
    <alternativeName>
        <fullName evidence="34">Protein-glutamine histaminyltransferase TGM2</fullName>
    </alternativeName>
    <alternativeName>
        <fullName evidence="35">Protein-glutamine noradrenalinyltransferase TGM2</fullName>
    </alternativeName>
    <alternativeName>
        <fullName evidence="33">Protein-glutamine serotonyltransferase TGM2</fullName>
    </alternativeName>
    <alternativeName>
        <fullName evidence="29">Tissue transglutaminase</fullName>
    </alternativeName>
    <alternativeName>
        <fullName evidence="28">Transglutaminase-2</fullName>
    </alternativeName>
</protein>
<dbReference type="InterPro" id="IPR013783">
    <property type="entry name" value="Ig-like_fold"/>
</dbReference>
<comment type="catalytic activity">
    <reaction evidence="38">
        <text>L-glutaminyl-[protein] + (R)-noradrenaline = 5-(R)-noradrenalinyl-L-glutamyl-[protein] + NH4(+)</text>
        <dbReference type="Rhea" id="RHEA:66560"/>
        <dbReference type="Rhea" id="RHEA-COMP:10207"/>
        <dbReference type="Rhea" id="RHEA-COMP:17054"/>
        <dbReference type="ChEBI" id="CHEBI:28938"/>
        <dbReference type="ChEBI" id="CHEBI:30011"/>
        <dbReference type="ChEBI" id="CHEBI:72587"/>
        <dbReference type="ChEBI" id="CHEBI:167178"/>
    </reaction>
    <physiologicalReaction direction="left-to-right" evidence="38">
        <dbReference type="Rhea" id="RHEA:66561"/>
    </physiologicalReaction>
</comment>
<keyword evidence="21" id="KW-0539">Nucleus</keyword>
<evidence type="ECO:0000256" key="17">
    <source>
        <dbReference type="ARBA" id="ARBA00022837"/>
    </source>
</evidence>
<keyword evidence="15" id="KW-0479">Metal-binding</keyword>
<feature type="domain" description="Transglutaminase-like" evidence="41">
    <location>
        <begin position="252"/>
        <end position="343"/>
    </location>
</feature>
<evidence type="ECO:0000256" key="37">
    <source>
        <dbReference type="ARBA" id="ARBA00047876"/>
    </source>
</evidence>
<dbReference type="FunFam" id="3.90.260.10:FF:000001">
    <property type="entry name" value="Protein-glutamine gamma-glutamyltransferase 2"/>
    <property type="match status" value="1"/>
</dbReference>
<dbReference type="SUPFAM" id="SSF49309">
    <property type="entry name" value="Transglutaminase, two C-terminal domains"/>
    <property type="match status" value="1"/>
</dbReference>
<evidence type="ECO:0000256" key="34">
    <source>
        <dbReference type="ARBA" id="ARBA00043104"/>
    </source>
</evidence>
<dbReference type="GO" id="GO:0007399">
    <property type="term" value="P:nervous system development"/>
    <property type="evidence" value="ECO:0007669"/>
    <property type="project" value="UniProtKB-ARBA"/>
</dbReference>
<comment type="catalytic activity">
    <reaction evidence="25">
        <text>L-glutaminyl-[protein] + L-lysyl-[protein] = [protein]-L-lysyl-N(6)-5-L-glutamyl-[protein] + NH4(+)</text>
        <dbReference type="Rhea" id="RHEA:54816"/>
        <dbReference type="Rhea" id="RHEA-COMP:9752"/>
        <dbReference type="Rhea" id="RHEA-COMP:10207"/>
        <dbReference type="Rhea" id="RHEA-COMP:14005"/>
        <dbReference type="ChEBI" id="CHEBI:28938"/>
        <dbReference type="ChEBI" id="CHEBI:29969"/>
        <dbReference type="ChEBI" id="CHEBI:30011"/>
        <dbReference type="ChEBI" id="CHEBI:138370"/>
        <dbReference type="EC" id="2.3.2.13"/>
    </reaction>
    <physiologicalReaction direction="left-to-right" evidence="25">
        <dbReference type="Rhea" id="RHEA:54817"/>
    </physiologicalReaction>
</comment>
<comment type="catalytic activity">
    <reaction evidence="39">
        <text>L-glutaminyl-[protein] + dopamine = 5-dopaminyl-L-glutamyl-[protein] + NH4(+)</text>
        <dbReference type="Rhea" id="RHEA:66556"/>
        <dbReference type="Rhea" id="RHEA-COMP:10207"/>
        <dbReference type="Rhea" id="RHEA-COMP:17053"/>
        <dbReference type="ChEBI" id="CHEBI:28938"/>
        <dbReference type="ChEBI" id="CHEBI:30011"/>
        <dbReference type="ChEBI" id="CHEBI:59905"/>
        <dbReference type="ChEBI" id="CHEBI:167175"/>
    </reaction>
    <physiologicalReaction direction="left-to-right" evidence="39">
        <dbReference type="Rhea" id="RHEA:66557"/>
    </physiologicalReaction>
</comment>